<comment type="caution">
    <text evidence="2">The sequence shown here is derived from an EMBL/GenBank/DDBJ whole genome shotgun (WGS) entry which is preliminary data.</text>
</comment>
<evidence type="ECO:0000313" key="3">
    <source>
        <dbReference type="Proteomes" id="UP000815325"/>
    </source>
</evidence>
<dbReference type="EMBL" id="MU069684">
    <property type="protein sequence ID" value="KAF5835890.1"/>
    <property type="molecule type" value="Genomic_DNA"/>
</dbReference>
<feature type="region of interest" description="Disordered" evidence="1">
    <location>
        <begin position="122"/>
        <end position="186"/>
    </location>
</feature>
<accession>A0ABQ7GMQ8</accession>
<name>A0ABQ7GMQ8_DUNSA</name>
<evidence type="ECO:0000256" key="1">
    <source>
        <dbReference type="SAM" id="MobiDB-lite"/>
    </source>
</evidence>
<gene>
    <name evidence="2" type="ORF">DUNSADRAFT_6703</name>
</gene>
<evidence type="ECO:0000313" key="2">
    <source>
        <dbReference type="EMBL" id="KAF5835890.1"/>
    </source>
</evidence>
<keyword evidence="3" id="KW-1185">Reference proteome</keyword>
<feature type="non-terminal residue" evidence="2">
    <location>
        <position position="328"/>
    </location>
</feature>
<sequence length="328" mass="35339">MSTAGRDRGKLLSALQHAFPHSERGEMLRSTAFHLLEHGRQEMQGADINYSDLMSRAGQRLLEWWRERKGPHASLNENIVHMLRADPSGCFAITYSADNCTMTVTLLTSRLLQAAQAAQALRSAGPSRSPPPANLPPPYIPTPGGSFPAPSAPHHHHHHHHHHLAIPAPSPFGGVPHQNASAYGGPTDTATLGEVLRLQLMADVLWPQDYKQLQAQQQSLQAVELGEDPATLPSGLSTSDALVVLRRATAQNLAATLAAVPAGAVPFSRRISSLVTTLQKEHPLAWSTGLSAASGDPDQLVSMICRDAMDNMQRSWLVKEGDMGHGGQ</sequence>
<feature type="compositionally biased region" description="Basic residues" evidence="1">
    <location>
        <begin position="153"/>
        <end position="164"/>
    </location>
</feature>
<feature type="compositionally biased region" description="Pro residues" evidence="1">
    <location>
        <begin position="128"/>
        <end position="141"/>
    </location>
</feature>
<reference evidence="2" key="1">
    <citation type="submission" date="2017-08" db="EMBL/GenBank/DDBJ databases">
        <authorList>
            <person name="Polle J.E."/>
            <person name="Barry K."/>
            <person name="Cushman J."/>
            <person name="Schmutz J."/>
            <person name="Tran D."/>
            <person name="Hathwaick L.T."/>
            <person name="Yim W.C."/>
            <person name="Jenkins J."/>
            <person name="Mckie-Krisberg Z.M."/>
            <person name="Prochnik S."/>
            <person name="Lindquist E."/>
            <person name="Dockter R.B."/>
            <person name="Adam C."/>
            <person name="Molina H."/>
            <person name="Bunkerborg J."/>
            <person name="Jin E."/>
            <person name="Buchheim M."/>
            <person name="Magnuson J."/>
        </authorList>
    </citation>
    <scope>NUCLEOTIDE SEQUENCE</scope>
    <source>
        <strain evidence="2">CCAP 19/18</strain>
    </source>
</reference>
<dbReference type="Proteomes" id="UP000815325">
    <property type="component" value="Unassembled WGS sequence"/>
</dbReference>
<organism evidence="2 3">
    <name type="scientific">Dunaliella salina</name>
    <name type="common">Green alga</name>
    <name type="synonym">Protococcus salinus</name>
    <dbReference type="NCBI Taxonomy" id="3046"/>
    <lineage>
        <taxon>Eukaryota</taxon>
        <taxon>Viridiplantae</taxon>
        <taxon>Chlorophyta</taxon>
        <taxon>core chlorophytes</taxon>
        <taxon>Chlorophyceae</taxon>
        <taxon>CS clade</taxon>
        <taxon>Chlamydomonadales</taxon>
        <taxon>Dunaliellaceae</taxon>
        <taxon>Dunaliella</taxon>
    </lineage>
</organism>
<protein>
    <submittedName>
        <fullName evidence="2">Uncharacterized protein</fullName>
    </submittedName>
</protein>
<proteinExistence type="predicted"/>